<gene>
    <name evidence="2" type="ORF">HFN_2136</name>
</gene>
<comment type="caution">
    <text evidence="2">The sequence shown here is derived from an EMBL/GenBank/DDBJ whole genome shotgun (WGS) entry which is preliminary data.</text>
</comment>
<reference evidence="2 3" key="1">
    <citation type="journal article" date="2013" name="Genome Announc.">
        <title>Draft Genome Sequence of Helicobacter fennelliae Strain MRY12-0050, Isolated from a Bacteremia Patient.</title>
        <authorList>
            <person name="Rimbara E."/>
            <person name="Matsui M."/>
            <person name="Mori S."/>
            <person name="Suzuki S."/>
            <person name="Suzuki M."/>
            <person name="Kim H."/>
            <person name="Sekizuka T."/>
            <person name="Kuroda M."/>
            <person name="Shibayama K."/>
        </authorList>
    </citation>
    <scope>NUCLEOTIDE SEQUENCE [LARGE SCALE GENOMIC DNA]</scope>
    <source>
        <strain evidence="2 3">MRY12-0050</strain>
    </source>
</reference>
<dbReference type="AlphaFoldDB" id="T1CPN9"/>
<accession>T1CPN9</accession>
<feature type="region of interest" description="Disordered" evidence="1">
    <location>
        <begin position="34"/>
        <end position="55"/>
    </location>
</feature>
<dbReference type="EMBL" id="BASD01000009">
    <property type="protein sequence ID" value="GAD18724.1"/>
    <property type="molecule type" value="Genomic_DNA"/>
</dbReference>
<dbReference type="Proteomes" id="UP000018143">
    <property type="component" value="Unassembled WGS sequence"/>
</dbReference>
<proteinExistence type="predicted"/>
<evidence type="ECO:0000313" key="2">
    <source>
        <dbReference type="EMBL" id="GAD18724.1"/>
    </source>
</evidence>
<dbReference type="STRING" id="1325130.HFN_2136"/>
<organism evidence="2 3">
    <name type="scientific">Helicobacter fennelliae MRY12-0050</name>
    <dbReference type="NCBI Taxonomy" id="1325130"/>
    <lineage>
        <taxon>Bacteria</taxon>
        <taxon>Pseudomonadati</taxon>
        <taxon>Campylobacterota</taxon>
        <taxon>Epsilonproteobacteria</taxon>
        <taxon>Campylobacterales</taxon>
        <taxon>Helicobacteraceae</taxon>
        <taxon>Helicobacter</taxon>
    </lineage>
</organism>
<name>T1CPN9_9HELI</name>
<evidence type="ECO:0000256" key="1">
    <source>
        <dbReference type="SAM" id="MobiDB-lite"/>
    </source>
</evidence>
<evidence type="ECO:0000313" key="3">
    <source>
        <dbReference type="Proteomes" id="UP000018143"/>
    </source>
</evidence>
<protein>
    <submittedName>
        <fullName evidence="2">Uncharacterized protein</fullName>
    </submittedName>
</protein>
<sequence length="92" mass="10513">MEQDSKRREFIKTSTKIVGVSLLANTALFAESKNAQSTQISKNTKEKHGISNIKHPQWWRKNANFGLWRLSNRAKRGSKMRRGCAKCGLSQH</sequence>
<keyword evidence="3" id="KW-1185">Reference proteome</keyword>